<keyword evidence="3" id="KW-0862">Zinc</keyword>
<evidence type="ECO:0000256" key="4">
    <source>
        <dbReference type="ARBA" id="ARBA00023015"/>
    </source>
</evidence>
<evidence type="ECO:0000256" key="2">
    <source>
        <dbReference type="ARBA" id="ARBA00022771"/>
    </source>
</evidence>
<organism evidence="10 11">
    <name type="scientific">Panagrellus redivivus</name>
    <name type="common">Microworm</name>
    <dbReference type="NCBI Taxonomy" id="6233"/>
    <lineage>
        <taxon>Eukaryota</taxon>
        <taxon>Metazoa</taxon>
        <taxon>Ecdysozoa</taxon>
        <taxon>Nematoda</taxon>
        <taxon>Chromadorea</taxon>
        <taxon>Rhabditida</taxon>
        <taxon>Tylenchina</taxon>
        <taxon>Panagrolaimomorpha</taxon>
        <taxon>Panagrolaimoidea</taxon>
        <taxon>Panagrolaimidae</taxon>
        <taxon>Panagrellus</taxon>
    </lineage>
</organism>
<accession>A0A7E4W569</accession>
<keyword evidence="6" id="KW-0804">Transcription</keyword>
<evidence type="ECO:0000256" key="6">
    <source>
        <dbReference type="ARBA" id="ARBA00023163"/>
    </source>
</evidence>
<keyword evidence="10" id="KW-1185">Reference proteome</keyword>
<keyword evidence="2" id="KW-0863">Zinc-finger</keyword>
<dbReference type="Proteomes" id="UP000492821">
    <property type="component" value="Unassembled WGS sequence"/>
</dbReference>
<evidence type="ECO:0000256" key="3">
    <source>
        <dbReference type="ARBA" id="ARBA00022833"/>
    </source>
</evidence>
<protein>
    <submittedName>
        <fullName evidence="11">NR LBD domain-containing protein</fullName>
    </submittedName>
</protein>
<evidence type="ECO:0000256" key="8">
    <source>
        <dbReference type="ARBA" id="ARBA00023242"/>
    </source>
</evidence>
<evidence type="ECO:0000313" key="11">
    <source>
        <dbReference type="WBParaSite" id="Pan_g7157.t1"/>
    </source>
</evidence>
<dbReference type="GO" id="GO:0008270">
    <property type="term" value="F:zinc ion binding"/>
    <property type="evidence" value="ECO:0007669"/>
    <property type="project" value="UniProtKB-KW"/>
</dbReference>
<reference evidence="10" key="1">
    <citation type="journal article" date="2013" name="Genetics">
        <title>The draft genome and transcriptome of Panagrellus redivivus are shaped by the harsh demands of a free-living lifestyle.</title>
        <authorList>
            <person name="Srinivasan J."/>
            <person name="Dillman A.R."/>
            <person name="Macchietto M.G."/>
            <person name="Heikkinen L."/>
            <person name="Lakso M."/>
            <person name="Fracchia K.M."/>
            <person name="Antoshechkin I."/>
            <person name="Mortazavi A."/>
            <person name="Wong G."/>
            <person name="Sternberg P.W."/>
        </authorList>
    </citation>
    <scope>NUCLEOTIDE SEQUENCE [LARGE SCALE GENOMIC DNA]</scope>
    <source>
        <strain evidence="10">MT8872</strain>
    </source>
</reference>
<evidence type="ECO:0000256" key="7">
    <source>
        <dbReference type="ARBA" id="ARBA00023170"/>
    </source>
</evidence>
<dbReference type="SUPFAM" id="SSF48508">
    <property type="entry name" value="Nuclear receptor ligand-binding domain"/>
    <property type="match status" value="2"/>
</dbReference>
<dbReference type="Pfam" id="PF00105">
    <property type="entry name" value="zf-C4"/>
    <property type="match status" value="1"/>
</dbReference>
<dbReference type="GO" id="GO:0003700">
    <property type="term" value="F:DNA-binding transcription factor activity"/>
    <property type="evidence" value="ECO:0007669"/>
    <property type="project" value="InterPro"/>
</dbReference>
<dbReference type="Gene3D" id="3.30.50.10">
    <property type="entry name" value="Erythroid Transcription Factor GATA-1, subunit A"/>
    <property type="match status" value="2"/>
</dbReference>
<dbReference type="PROSITE" id="PS51843">
    <property type="entry name" value="NR_LBD"/>
    <property type="match status" value="1"/>
</dbReference>
<sequence length="800" mass="91799">MIPMPGNIMEVFVAAVAKAFFDELFVMIENMSVGRILCAKLLEFRNSCRACRFARCLEAGLNPLLFHSDRGTNIVKSIQPVKQEFRESYSPDLPEDCKQCDTVAINDKAYDMDSEYDHWLELATNASKKLMGSNNLALGTMRIIPQFDSNSVQSVAKYYVLLERLCDKYYDSDVQHLTSEKHSFSLDLPAQNAFDTPRAISARTRIDWKQQFHTKEDFMKRMWCRNVAYYADWCSHLPELSELDECDRITLITDRTVPLIDLILAYKAVQFNVEGLPLSGGSYFPFDMEKQKLIDSSVRPYLYRLVNYLHDEFVIPAKEIGLTEVEYVLMKNIIFFSTHSSISPSGKATITRARNFYRNVLCKTIQSEFPHYTFDEIAQRLAIIMDLIPKIEQARVIEDEDFSVMTIFNIGELKGTLSHDVHIKKEYRNGCRACRYARCLAVGLDPLMVHSDRGALKTKNTTKTETADIENTKLTTLPEVSTYQSNNIVSRSYYRQFNLDSEYEHWFNLATNAGKRLGESNSLSLGKLRIIPEFDKNSIASVAKFYVLVDRLCDAYFDCDAHTFLSSDKEYKHSLDVPVECAFNKPRAISARTRVDWQGKFFITSEMMKRMWCRTIILITDRTVACVDYMIAHKAIQYSIKGIPLTGGSYFPADPDEQKLTDPAIRPYLAQLFDWLYNEFVIPATKLGLTEVEYVLLKNVVFFSASDNLSPQGRETVHRARRFYRNVLCKAIQDQFPEFTMDKVLERIAAVMDLLPKIEQARALGDANFSIMTLFNIGELQGSLSYDVHIKKGSELFALK</sequence>
<evidence type="ECO:0000259" key="9">
    <source>
        <dbReference type="PROSITE" id="PS51843"/>
    </source>
</evidence>
<feature type="domain" description="NR LBD" evidence="9">
    <location>
        <begin position="191"/>
        <end position="424"/>
    </location>
</feature>
<name>A0A7E4W569_PANRE</name>
<dbReference type="WBParaSite" id="Pan_g7157.t1">
    <property type="protein sequence ID" value="Pan_g7157.t1"/>
    <property type="gene ID" value="Pan_g7157"/>
</dbReference>
<dbReference type="GO" id="GO:0043565">
    <property type="term" value="F:sequence-specific DNA binding"/>
    <property type="evidence" value="ECO:0007669"/>
    <property type="project" value="InterPro"/>
</dbReference>
<keyword evidence="1" id="KW-0479">Metal-binding</keyword>
<dbReference type="AlphaFoldDB" id="A0A7E4W569"/>
<dbReference type="InterPro" id="IPR000536">
    <property type="entry name" value="Nucl_hrmn_rcpt_lig-bd"/>
</dbReference>
<reference evidence="11" key="2">
    <citation type="submission" date="2020-10" db="UniProtKB">
        <authorList>
            <consortium name="WormBaseParasite"/>
        </authorList>
    </citation>
    <scope>IDENTIFICATION</scope>
</reference>
<dbReference type="Gene3D" id="1.10.565.10">
    <property type="entry name" value="Retinoid X Receptor"/>
    <property type="match status" value="2"/>
</dbReference>
<dbReference type="PANTHER" id="PTHR47630">
    <property type="entry name" value="NUCLEAR HORMONE RECEPTOR FAMILY-RELATED-RELATED"/>
    <property type="match status" value="1"/>
</dbReference>
<evidence type="ECO:0000313" key="10">
    <source>
        <dbReference type="Proteomes" id="UP000492821"/>
    </source>
</evidence>
<dbReference type="InterPro" id="IPR035500">
    <property type="entry name" value="NHR-like_dom_sf"/>
</dbReference>
<dbReference type="InterPro" id="IPR052499">
    <property type="entry name" value="C.elegans_NHRs"/>
</dbReference>
<dbReference type="SUPFAM" id="SSF57716">
    <property type="entry name" value="Glucocorticoid receptor-like (DNA-binding domain)"/>
    <property type="match status" value="2"/>
</dbReference>
<dbReference type="InterPro" id="IPR013088">
    <property type="entry name" value="Znf_NHR/GATA"/>
</dbReference>
<keyword evidence="4" id="KW-0805">Transcription regulation</keyword>
<evidence type="ECO:0000256" key="5">
    <source>
        <dbReference type="ARBA" id="ARBA00023125"/>
    </source>
</evidence>
<dbReference type="Pfam" id="PF00104">
    <property type="entry name" value="Hormone_recep"/>
    <property type="match status" value="2"/>
</dbReference>
<proteinExistence type="predicted"/>
<keyword evidence="5" id="KW-0238">DNA-binding</keyword>
<keyword evidence="8" id="KW-0539">Nucleus</keyword>
<evidence type="ECO:0000256" key="1">
    <source>
        <dbReference type="ARBA" id="ARBA00022723"/>
    </source>
</evidence>
<dbReference type="InterPro" id="IPR001628">
    <property type="entry name" value="Znf_hrmn_rcpt"/>
</dbReference>
<dbReference type="SMART" id="SM00430">
    <property type="entry name" value="HOLI"/>
    <property type="match status" value="2"/>
</dbReference>
<keyword evidence="7" id="KW-0675">Receptor</keyword>